<sequence>MRRRWAIWRIRPRIDAWVLRRVRPEAEAVISRRRVYIVPTRFGFGFAVMTIVMLLGATNYSNSMAFLLGFLIAALGLVCMHHTHANLLNVRVRAGRTAAVHAGDTLRFEIVLDNPTQKTRYDLQLSRHRRPVVAVHDVTAGVPIRASLAVAATRRGWQRNTMFRISTEFPLGLFYAWTLIELDQVALVYPRAADAASSPPSAGNNAGELTRNSDGHDEFDGLRAYRPGDSPRRLHWKSLGKRQPPSVRVFSDTASPERWLDWDALPGLDTEQRLSQLTRWVLDAEAAQQRYGLRLPSQRIDLDRGEVHQQRCLSALALYGTNPTR</sequence>
<dbReference type="STRING" id="490188.SAMN04488068_3328"/>
<keyword evidence="2" id="KW-0812">Transmembrane</keyword>
<dbReference type="AlphaFoldDB" id="A0A1M5S4S0"/>
<evidence type="ECO:0000313" key="3">
    <source>
        <dbReference type="EMBL" id="SHH33501.1"/>
    </source>
</evidence>
<feature type="compositionally biased region" description="Basic and acidic residues" evidence="1">
    <location>
        <begin position="211"/>
        <end position="223"/>
    </location>
</feature>
<reference evidence="3 4" key="1">
    <citation type="submission" date="2016-11" db="EMBL/GenBank/DDBJ databases">
        <authorList>
            <person name="Jaros S."/>
            <person name="Januszkiewicz K."/>
            <person name="Wedrychowicz H."/>
        </authorList>
    </citation>
    <scope>NUCLEOTIDE SEQUENCE [LARGE SCALE GENOMIC DNA]</scope>
    <source>
        <strain evidence="3 4">CGMCC 1.7049</strain>
    </source>
</reference>
<evidence type="ECO:0000256" key="1">
    <source>
        <dbReference type="SAM" id="MobiDB-lite"/>
    </source>
</evidence>
<evidence type="ECO:0000256" key="2">
    <source>
        <dbReference type="SAM" id="Phobius"/>
    </source>
</evidence>
<name>A0A1M5S4S0_9GAMM</name>
<dbReference type="Proteomes" id="UP000199758">
    <property type="component" value="Unassembled WGS sequence"/>
</dbReference>
<organism evidence="3 4">
    <name type="scientific">Hydrocarboniphaga daqingensis</name>
    <dbReference type="NCBI Taxonomy" id="490188"/>
    <lineage>
        <taxon>Bacteria</taxon>
        <taxon>Pseudomonadati</taxon>
        <taxon>Pseudomonadota</taxon>
        <taxon>Gammaproteobacteria</taxon>
        <taxon>Nevskiales</taxon>
        <taxon>Nevskiaceae</taxon>
        <taxon>Hydrocarboniphaga</taxon>
    </lineage>
</organism>
<feature type="region of interest" description="Disordered" evidence="1">
    <location>
        <begin position="194"/>
        <end position="226"/>
    </location>
</feature>
<feature type="transmembrane region" description="Helical" evidence="2">
    <location>
        <begin position="64"/>
        <end position="83"/>
    </location>
</feature>
<evidence type="ECO:0000313" key="4">
    <source>
        <dbReference type="Proteomes" id="UP000199758"/>
    </source>
</evidence>
<dbReference type="PANTHER" id="PTHR34351:SF1">
    <property type="entry name" value="SLR1927 PROTEIN"/>
    <property type="match status" value="1"/>
</dbReference>
<gene>
    <name evidence="3" type="ORF">SAMN04488068_3328</name>
</gene>
<keyword evidence="4" id="KW-1185">Reference proteome</keyword>
<accession>A0A1M5S4S0</accession>
<proteinExistence type="predicted"/>
<keyword evidence="2" id="KW-1133">Transmembrane helix</keyword>
<feature type="transmembrane region" description="Helical" evidence="2">
    <location>
        <begin position="42"/>
        <end position="58"/>
    </location>
</feature>
<dbReference type="PANTHER" id="PTHR34351">
    <property type="entry name" value="SLR1927 PROTEIN-RELATED"/>
    <property type="match status" value="1"/>
</dbReference>
<feature type="compositionally biased region" description="Low complexity" evidence="1">
    <location>
        <begin position="194"/>
        <end position="207"/>
    </location>
</feature>
<keyword evidence="2" id="KW-0472">Membrane</keyword>
<dbReference type="EMBL" id="FQWZ01000009">
    <property type="protein sequence ID" value="SHH33501.1"/>
    <property type="molecule type" value="Genomic_DNA"/>
</dbReference>
<protein>
    <submittedName>
        <fullName evidence="3">Uncharacterized conserved protein, DUF58 family, contains vWF domain</fullName>
    </submittedName>
</protein>